<sequence>PLRCRSYRLNRPLDSECLELSLSRARDAEQESRGRGNTTDFYAYSENHKMNLCTATAIW</sequence>
<name>A0AAV7VKR0_PLEWA</name>
<evidence type="ECO:0000313" key="1">
    <source>
        <dbReference type="EMBL" id="KAJ1202189.1"/>
    </source>
</evidence>
<gene>
    <name evidence="1" type="ORF">NDU88_005990</name>
</gene>
<comment type="caution">
    <text evidence="1">The sequence shown here is derived from an EMBL/GenBank/DDBJ whole genome shotgun (WGS) entry which is preliminary data.</text>
</comment>
<dbReference type="AlphaFoldDB" id="A0AAV7VKR0"/>
<dbReference type="Proteomes" id="UP001066276">
    <property type="component" value="Chromosome 2_1"/>
</dbReference>
<organism evidence="1 2">
    <name type="scientific">Pleurodeles waltl</name>
    <name type="common">Iberian ribbed newt</name>
    <dbReference type="NCBI Taxonomy" id="8319"/>
    <lineage>
        <taxon>Eukaryota</taxon>
        <taxon>Metazoa</taxon>
        <taxon>Chordata</taxon>
        <taxon>Craniata</taxon>
        <taxon>Vertebrata</taxon>
        <taxon>Euteleostomi</taxon>
        <taxon>Amphibia</taxon>
        <taxon>Batrachia</taxon>
        <taxon>Caudata</taxon>
        <taxon>Salamandroidea</taxon>
        <taxon>Salamandridae</taxon>
        <taxon>Pleurodelinae</taxon>
        <taxon>Pleurodeles</taxon>
    </lineage>
</organism>
<evidence type="ECO:0000313" key="2">
    <source>
        <dbReference type="Proteomes" id="UP001066276"/>
    </source>
</evidence>
<keyword evidence="2" id="KW-1185">Reference proteome</keyword>
<accession>A0AAV7VKR0</accession>
<proteinExistence type="predicted"/>
<feature type="non-terminal residue" evidence="1">
    <location>
        <position position="1"/>
    </location>
</feature>
<dbReference type="EMBL" id="JANPWB010000003">
    <property type="protein sequence ID" value="KAJ1202189.1"/>
    <property type="molecule type" value="Genomic_DNA"/>
</dbReference>
<protein>
    <submittedName>
        <fullName evidence="1">Uncharacterized protein</fullName>
    </submittedName>
</protein>
<reference evidence="1" key="1">
    <citation type="journal article" date="2022" name="bioRxiv">
        <title>Sequencing and chromosome-scale assembly of the giantPleurodeles waltlgenome.</title>
        <authorList>
            <person name="Brown T."/>
            <person name="Elewa A."/>
            <person name="Iarovenko S."/>
            <person name="Subramanian E."/>
            <person name="Araus A.J."/>
            <person name="Petzold A."/>
            <person name="Susuki M."/>
            <person name="Suzuki K.-i.T."/>
            <person name="Hayashi T."/>
            <person name="Toyoda A."/>
            <person name="Oliveira C."/>
            <person name="Osipova E."/>
            <person name="Leigh N.D."/>
            <person name="Simon A."/>
            <person name="Yun M.H."/>
        </authorList>
    </citation>
    <scope>NUCLEOTIDE SEQUENCE</scope>
    <source>
        <strain evidence="1">20211129_DDA</strain>
        <tissue evidence="1">Liver</tissue>
    </source>
</reference>